<accession>A0ABP1QFM1</accession>
<dbReference type="CDD" id="cd00161">
    <property type="entry name" value="beta-trefoil_Ricin-like"/>
    <property type="match status" value="1"/>
</dbReference>
<gene>
    <name evidence="1" type="ORF">ODALV1_LOCUS10793</name>
</gene>
<dbReference type="InterPro" id="IPR035992">
    <property type="entry name" value="Ricin_B-like_lectins"/>
</dbReference>
<evidence type="ECO:0000313" key="1">
    <source>
        <dbReference type="EMBL" id="CAL8101286.1"/>
    </source>
</evidence>
<protein>
    <recommendedName>
        <fullName evidence="3">Ricin B lectin domain-containing protein</fullName>
    </recommendedName>
</protein>
<evidence type="ECO:0000313" key="2">
    <source>
        <dbReference type="Proteomes" id="UP001642540"/>
    </source>
</evidence>
<evidence type="ECO:0008006" key="3">
    <source>
        <dbReference type="Google" id="ProtNLM"/>
    </source>
</evidence>
<dbReference type="Proteomes" id="UP001642540">
    <property type="component" value="Unassembled WGS sequence"/>
</dbReference>
<dbReference type="SUPFAM" id="SSF50370">
    <property type="entry name" value="Ricin B-like lectins"/>
    <property type="match status" value="1"/>
</dbReference>
<dbReference type="EMBL" id="CAXLJM020000033">
    <property type="protein sequence ID" value="CAL8101286.1"/>
    <property type="molecule type" value="Genomic_DNA"/>
</dbReference>
<comment type="caution">
    <text evidence="1">The sequence shown here is derived from an EMBL/GenBank/DDBJ whole genome shotgun (WGS) entry which is preliminary data.</text>
</comment>
<name>A0ABP1QFM1_9HEXA</name>
<reference evidence="1 2" key="1">
    <citation type="submission" date="2024-08" db="EMBL/GenBank/DDBJ databases">
        <authorList>
            <person name="Cucini C."/>
            <person name="Frati F."/>
        </authorList>
    </citation>
    <scope>NUCLEOTIDE SEQUENCE [LARGE SCALE GENOMIC DNA]</scope>
</reference>
<keyword evidence="2" id="KW-1185">Reference proteome</keyword>
<proteinExistence type="predicted"/>
<dbReference type="Gene3D" id="2.80.10.50">
    <property type="match status" value="1"/>
</dbReference>
<sequence length="161" mass="17831">MAGSTRSATAGFGFQHGCVFKIISLKDRYAISVANESVEPEAKVITSKSKNIPSQKFKTEQIEDAPGEFRVSAVSQPSDGTLLVWDFLSGEGLVMNNTANAGMNQIWTTERVHPGNNKIFFIKAKDGSCLRNMGKKEQLALHPQNPKDPYQHWRLDATTLY</sequence>
<organism evidence="1 2">
    <name type="scientific">Orchesella dallaii</name>
    <dbReference type="NCBI Taxonomy" id="48710"/>
    <lineage>
        <taxon>Eukaryota</taxon>
        <taxon>Metazoa</taxon>
        <taxon>Ecdysozoa</taxon>
        <taxon>Arthropoda</taxon>
        <taxon>Hexapoda</taxon>
        <taxon>Collembola</taxon>
        <taxon>Entomobryomorpha</taxon>
        <taxon>Entomobryoidea</taxon>
        <taxon>Orchesellidae</taxon>
        <taxon>Orchesellinae</taxon>
        <taxon>Orchesella</taxon>
    </lineage>
</organism>